<gene>
    <name evidence="2" type="ORF">SCLAV_1548</name>
</gene>
<reference evidence="2 3" key="1">
    <citation type="journal article" date="2010" name="Genome Biol. Evol.">
        <title>The sequence of a 1.8-mb bacterial linear plasmid reveals a rich evolutionary reservoir of secondary metabolic pathways.</title>
        <authorList>
            <person name="Medema M.H."/>
            <person name="Trefzer A."/>
            <person name="Kovalchuk A."/>
            <person name="van den Berg M."/>
            <person name="Mueller U."/>
            <person name="Heijne W."/>
            <person name="Wu L."/>
            <person name="Alam M.T."/>
            <person name="Ronning C.M."/>
            <person name="Nierman W.C."/>
            <person name="Bovenberg R.A.L."/>
            <person name="Breitling R."/>
            <person name="Takano E."/>
        </authorList>
    </citation>
    <scope>NUCLEOTIDE SEQUENCE [LARGE SCALE GENOMIC DNA]</scope>
    <source>
        <strain evidence="3">ATCC 27064 / DSM 738 / JCM 4710 / NBRC 13307 / NCIMB 12785 / NRRL 3585 / VKM Ac-602</strain>
    </source>
</reference>
<accession>B5GZA5</accession>
<dbReference type="AlphaFoldDB" id="B5GZA5"/>
<protein>
    <submittedName>
        <fullName evidence="2">Uncharacterized protein</fullName>
    </submittedName>
</protein>
<proteinExistence type="predicted"/>
<dbReference type="Proteomes" id="UP000002357">
    <property type="component" value="Chromosome"/>
</dbReference>
<feature type="region of interest" description="Disordered" evidence="1">
    <location>
        <begin position="1"/>
        <end position="43"/>
    </location>
</feature>
<evidence type="ECO:0000313" key="2">
    <source>
        <dbReference type="EMBL" id="EFG06623.1"/>
    </source>
</evidence>
<dbReference type="EMBL" id="CM000913">
    <property type="protein sequence ID" value="EFG06623.1"/>
    <property type="molecule type" value="Genomic_DNA"/>
</dbReference>
<name>B5GZA5_STRCL</name>
<organism evidence="2 3">
    <name type="scientific">Streptomyces clavuligerus</name>
    <dbReference type="NCBI Taxonomy" id="1901"/>
    <lineage>
        <taxon>Bacteria</taxon>
        <taxon>Bacillati</taxon>
        <taxon>Actinomycetota</taxon>
        <taxon>Actinomycetes</taxon>
        <taxon>Kitasatosporales</taxon>
        <taxon>Streptomycetaceae</taxon>
        <taxon>Streptomyces</taxon>
    </lineage>
</organism>
<sequence length="43" mass="5111">MGELRFLSTMDKAPRARKRRRENGWSARNSPRIGALRKIRQRS</sequence>
<evidence type="ECO:0000256" key="1">
    <source>
        <dbReference type="SAM" id="MobiDB-lite"/>
    </source>
</evidence>
<keyword evidence="3" id="KW-1185">Reference proteome</keyword>
<evidence type="ECO:0000313" key="3">
    <source>
        <dbReference type="Proteomes" id="UP000002357"/>
    </source>
</evidence>